<reference evidence="3 4" key="1">
    <citation type="journal article" date="2015" name="Genome Announc.">
        <title>Complete Genome of Geobacter pickeringii G13T, a Metal-Reducing Isolate from Sedimentary Kaolin Deposits.</title>
        <authorList>
            <person name="Badalamenti J.P."/>
            <person name="Bond D.R."/>
        </authorList>
    </citation>
    <scope>NUCLEOTIDE SEQUENCE [LARGE SCALE GENOMIC DNA]</scope>
    <source>
        <strain evidence="3 4">G13</strain>
    </source>
</reference>
<dbReference type="AlphaFoldDB" id="A0A0B5BB20"/>
<evidence type="ECO:0008006" key="5">
    <source>
        <dbReference type="Google" id="ProtNLM"/>
    </source>
</evidence>
<accession>A0A0B5BB20</accession>
<evidence type="ECO:0000313" key="4">
    <source>
        <dbReference type="Proteomes" id="UP000057609"/>
    </source>
</evidence>
<dbReference type="STRING" id="345632.GPICK_11900"/>
<evidence type="ECO:0000256" key="2">
    <source>
        <dbReference type="SAM" id="Phobius"/>
    </source>
</evidence>
<comment type="similarity">
    <text evidence="1">Belongs to the YggT family.</text>
</comment>
<evidence type="ECO:0000256" key="1">
    <source>
        <dbReference type="ARBA" id="ARBA00010894"/>
    </source>
</evidence>
<dbReference type="KEGG" id="gpi:GPICK_11900"/>
<dbReference type="InterPro" id="IPR003425">
    <property type="entry name" value="CCB3/YggT"/>
</dbReference>
<dbReference type="Proteomes" id="UP000057609">
    <property type="component" value="Chromosome"/>
</dbReference>
<evidence type="ECO:0000313" key="3">
    <source>
        <dbReference type="EMBL" id="AJE03963.1"/>
    </source>
</evidence>
<dbReference type="PANTHER" id="PTHR33219:SF14">
    <property type="entry name" value="PROTEIN COFACTOR ASSEMBLY OF COMPLEX C SUBUNIT B CCB3, CHLOROPLASTIC-RELATED"/>
    <property type="match status" value="1"/>
</dbReference>
<dbReference type="GO" id="GO:0016020">
    <property type="term" value="C:membrane"/>
    <property type="evidence" value="ECO:0007669"/>
    <property type="project" value="InterPro"/>
</dbReference>
<dbReference type="Pfam" id="PF02325">
    <property type="entry name" value="CCB3_YggT"/>
    <property type="match status" value="1"/>
</dbReference>
<name>A0A0B5BB20_9BACT</name>
<dbReference type="OrthoDB" id="47652at2"/>
<dbReference type="HOGENOM" id="CLU_136788_1_0_7"/>
<feature type="transmembrane region" description="Helical" evidence="2">
    <location>
        <begin position="70"/>
        <end position="91"/>
    </location>
</feature>
<keyword evidence="2" id="KW-0812">Transmembrane</keyword>
<dbReference type="PANTHER" id="PTHR33219">
    <property type="entry name" value="YLMG HOMOLOG PROTEIN 2, CHLOROPLASTIC"/>
    <property type="match status" value="1"/>
</dbReference>
<proteinExistence type="inferred from homology"/>
<keyword evidence="2" id="KW-1133">Transmembrane helix</keyword>
<protein>
    <recommendedName>
        <fullName evidence="5">YggT family protein</fullName>
    </recommendedName>
</protein>
<sequence>MFVFANFLLAIAKIADILLTIYMYVIIARAIVSWVNPDPYNPIVSFLYRSTEPVLTRIRRILPDLGGLDLSPIIVLVAIYFLQSFVVRTIYDLGYKMKVGMGVMP</sequence>
<organism evidence="3 4">
    <name type="scientific">Geobacter pickeringii</name>
    <dbReference type="NCBI Taxonomy" id="345632"/>
    <lineage>
        <taxon>Bacteria</taxon>
        <taxon>Pseudomonadati</taxon>
        <taxon>Thermodesulfobacteriota</taxon>
        <taxon>Desulfuromonadia</taxon>
        <taxon>Geobacterales</taxon>
        <taxon>Geobacteraceae</taxon>
        <taxon>Geobacter</taxon>
    </lineage>
</organism>
<gene>
    <name evidence="3" type="ORF">GPICK_11900</name>
</gene>
<dbReference type="RefSeq" id="WP_039743484.1">
    <property type="nucleotide sequence ID" value="NZ_CP009788.1"/>
</dbReference>
<feature type="transmembrane region" description="Helical" evidence="2">
    <location>
        <begin position="7"/>
        <end position="32"/>
    </location>
</feature>
<keyword evidence="4" id="KW-1185">Reference proteome</keyword>
<dbReference type="EMBL" id="CP009788">
    <property type="protein sequence ID" value="AJE03963.1"/>
    <property type="molecule type" value="Genomic_DNA"/>
</dbReference>
<keyword evidence="2" id="KW-0472">Membrane</keyword>